<comment type="caution">
    <text evidence="4">The sequence shown here is derived from an EMBL/GenBank/DDBJ whole genome shotgun (WGS) entry which is preliminary data.</text>
</comment>
<name>A0A9J6ESS9_RHIMP</name>
<organism evidence="4 5">
    <name type="scientific">Rhipicephalus microplus</name>
    <name type="common">Cattle tick</name>
    <name type="synonym">Boophilus microplus</name>
    <dbReference type="NCBI Taxonomy" id="6941"/>
    <lineage>
        <taxon>Eukaryota</taxon>
        <taxon>Metazoa</taxon>
        <taxon>Ecdysozoa</taxon>
        <taxon>Arthropoda</taxon>
        <taxon>Chelicerata</taxon>
        <taxon>Arachnida</taxon>
        <taxon>Acari</taxon>
        <taxon>Parasitiformes</taxon>
        <taxon>Ixodida</taxon>
        <taxon>Ixodoidea</taxon>
        <taxon>Ixodidae</taxon>
        <taxon>Rhipicephalinae</taxon>
        <taxon>Rhipicephalus</taxon>
        <taxon>Boophilus</taxon>
    </lineage>
</organism>
<evidence type="ECO:0000313" key="5">
    <source>
        <dbReference type="Proteomes" id="UP000821866"/>
    </source>
</evidence>
<dbReference type="InterPro" id="IPR026082">
    <property type="entry name" value="ABCA"/>
</dbReference>
<dbReference type="InterPro" id="IPR025718">
    <property type="entry name" value="SAP30_Sin3-bd"/>
</dbReference>
<evidence type="ECO:0000313" key="4">
    <source>
        <dbReference type="EMBL" id="KAH8037252.1"/>
    </source>
</evidence>
<keyword evidence="1" id="KW-0813">Transport</keyword>
<dbReference type="Pfam" id="PF13867">
    <property type="entry name" value="SAP30_Sin3_bdg"/>
    <property type="match status" value="1"/>
</dbReference>
<accession>A0A9J6ESS9</accession>
<keyword evidence="5" id="KW-1185">Reference proteome</keyword>
<dbReference type="EMBL" id="JABSTU010000002">
    <property type="protein sequence ID" value="KAH8037252.1"/>
    <property type="molecule type" value="Genomic_DNA"/>
</dbReference>
<dbReference type="GO" id="GO:0140359">
    <property type="term" value="F:ABC-type transporter activity"/>
    <property type="evidence" value="ECO:0007669"/>
    <property type="project" value="InterPro"/>
</dbReference>
<evidence type="ECO:0000256" key="2">
    <source>
        <dbReference type="ARBA" id="ARBA00022737"/>
    </source>
</evidence>
<protein>
    <recommendedName>
        <fullName evidence="3">Histone deacetylase complex subunit SAP30 Sin3 binding domain-containing protein</fullName>
    </recommendedName>
</protein>
<dbReference type="PANTHER" id="PTHR19229">
    <property type="entry name" value="ATP-BINDING CASSETTE TRANSPORTER SUBFAMILY A ABCA"/>
    <property type="match status" value="1"/>
</dbReference>
<evidence type="ECO:0000259" key="3">
    <source>
        <dbReference type="Pfam" id="PF13867"/>
    </source>
</evidence>
<gene>
    <name evidence="4" type="ORF">HPB51_009695</name>
</gene>
<proteinExistence type="predicted"/>
<dbReference type="GO" id="GO:0016020">
    <property type="term" value="C:membrane"/>
    <property type="evidence" value="ECO:0007669"/>
    <property type="project" value="InterPro"/>
</dbReference>
<dbReference type="Proteomes" id="UP000821866">
    <property type="component" value="Chromosome 10"/>
</dbReference>
<keyword evidence="2" id="KW-0677">Repeat</keyword>
<evidence type="ECO:0000256" key="1">
    <source>
        <dbReference type="ARBA" id="ARBA00022448"/>
    </source>
</evidence>
<dbReference type="PANTHER" id="PTHR19229:SF36">
    <property type="entry name" value="ATP-BINDING CASSETTE SUB-FAMILY A MEMBER 2"/>
    <property type="match status" value="1"/>
</dbReference>
<feature type="domain" description="Histone deacetylase complex subunit SAP30 Sin3 binding" evidence="3">
    <location>
        <begin position="48"/>
        <end position="83"/>
    </location>
</feature>
<reference evidence="4" key="2">
    <citation type="submission" date="2021-09" db="EMBL/GenBank/DDBJ databases">
        <authorList>
            <person name="Jia N."/>
            <person name="Wang J."/>
            <person name="Shi W."/>
            <person name="Du L."/>
            <person name="Sun Y."/>
            <person name="Zhan W."/>
            <person name="Jiang J."/>
            <person name="Wang Q."/>
            <person name="Zhang B."/>
            <person name="Ji P."/>
            <person name="Sakyi L.B."/>
            <person name="Cui X."/>
            <person name="Yuan T."/>
            <person name="Jiang B."/>
            <person name="Yang W."/>
            <person name="Lam T.T.-Y."/>
            <person name="Chang Q."/>
            <person name="Ding S."/>
            <person name="Wang X."/>
            <person name="Zhu J."/>
            <person name="Ruan X."/>
            <person name="Zhao L."/>
            <person name="Wei J."/>
            <person name="Que T."/>
            <person name="Du C."/>
            <person name="Cheng J."/>
            <person name="Dai P."/>
            <person name="Han X."/>
            <person name="Huang E."/>
            <person name="Gao Y."/>
            <person name="Liu J."/>
            <person name="Shao H."/>
            <person name="Ye R."/>
            <person name="Li L."/>
            <person name="Wei W."/>
            <person name="Wang X."/>
            <person name="Wang C."/>
            <person name="Huo Q."/>
            <person name="Li W."/>
            <person name="Guo W."/>
            <person name="Chen H."/>
            <person name="Chen S."/>
            <person name="Zhou L."/>
            <person name="Zhou L."/>
            <person name="Ni X."/>
            <person name="Tian J."/>
            <person name="Zhou Y."/>
            <person name="Sheng Y."/>
            <person name="Liu T."/>
            <person name="Pan Y."/>
            <person name="Xia L."/>
            <person name="Li J."/>
            <person name="Zhao F."/>
            <person name="Cao W."/>
        </authorList>
    </citation>
    <scope>NUCLEOTIDE SEQUENCE</scope>
    <source>
        <strain evidence="4">Rmic-2018</strain>
        <tissue evidence="4">Larvae</tissue>
    </source>
</reference>
<sequence length="111" mass="12704">MNSVPRVTLPHHFTIEECQSSCDRIAIMADGQLTCLATLQQLRDKYARGYRLEFGLENVAQPNATKQLKEAVQRHFAGIKLVEAFEVHITYLLTRYAFRNKVTMSYAVKAK</sequence>
<reference evidence="4" key="1">
    <citation type="journal article" date="2020" name="Cell">
        <title>Large-Scale Comparative Analyses of Tick Genomes Elucidate Their Genetic Diversity and Vector Capacities.</title>
        <authorList>
            <consortium name="Tick Genome and Microbiome Consortium (TIGMIC)"/>
            <person name="Jia N."/>
            <person name="Wang J."/>
            <person name="Shi W."/>
            <person name="Du L."/>
            <person name="Sun Y."/>
            <person name="Zhan W."/>
            <person name="Jiang J.F."/>
            <person name="Wang Q."/>
            <person name="Zhang B."/>
            <person name="Ji P."/>
            <person name="Bell-Sakyi L."/>
            <person name="Cui X.M."/>
            <person name="Yuan T.T."/>
            <person name="Jiang B.G."/>
            <person name="Yang W.F."/>
            <person name="Lam T.T."/>
            <person name="Chang Q.C."/>
            <person name="Ding S.J."/>
            <person name="Wang X.J."/>
            <person name="Zhu J.G."/>
            <person name="Ruan X.D."/>
            <person name="Zhao L."/>
            <person name="Wei J.T."/>
            <person name="Ye R.Z."/>
            <person name="Que T.C."/>
            <person name="Du C.H."/>
            <person name="Zhou Y.H."/>
            <person name="Cheng J.X."/>
            <person name="Dai P.F."/>
            <person name="Guo W.B."/>
            <person name="Han X.H."/>
            <person name="Huang E.J."/>
            <person name="Li L.F."/>
            <person name="Wei W."/>
            <person name="Gao Y.C."/>
            <person name="Liu J.Z."/>
            <person name="Shao H.Z."/>
            <person name="Wang X."/>
            <person name="Wang C.C."/>
            <person name="Yang T.C."/>
            <person name="Huo Q.B."/>
            <person name="Li W."/>
            <person name="Chen H.Y."/>
            <person name="Chen S.E."/>
            <person name="Zhou L.G."/>
            <person name="Ni X.B."/>
            <person name="Tian J.H."/>
            <person name="Sheng Y."/>
            <person name="Liu T."/>
            <person name="Pan Y.S."/>
            <person name="Xia L.Y."/>
            <person name="Li J."/>
            <person name="Zhao F."/>
            <person name="Cao W.C."/>
        </authorList>
    </citation>
    <scope>NUCLEOTIDE SEQUENCE</scope>
    <source>
        <strain evidence="4">Rmic-2018</strain>
    </source>
</reference>
<dbReference type="GO" id="GO:0005319">
    <property type="term" value="F:lipid transporter activity"/>
    <property type="evidence" value="ECO:0007669"/>
    <property type="project" value="TreeGrafter"/>
</dbReference>
<dbReference type="AlphaFoldDB" id="A0A9J6ESS9"/>